<feature type="transmembrane region" description="Helical" evidence="2">
    <location>
        <begin position="71"/>
        <end position="92"/>
    </location>
</feature>
<gene>
    <name evidence="4" type="ORF">ACFSAS_02635</name>
</gene>
<keyword evidence="2" id="KW-0812">Transmembrane</keyword>
<proteinExistence type="predicted"/>
<keyword evidence="2" id="KW-0472">Membrane</keyword>
<accession>A0ABD6DSH0</accession>
<evidence type="ECO:0000259" key="3">
    <source>
        <dbReference type="PROSITE" id="PS00028"/>
    </source>
</evidence>
<dbReference type="PROSITE" id="PS00028">
    <property type="entry name" value="ZINC_FINGER_C2H2_1"/>
    <property type="match status" value="1"/>
</dbReference>
<dbReference type="Proteomes" id="UP001597092">
    <property type="component" value="Unassembled WGS sequence"/>
</dbReference>
<keyword evidence="2" id="KW-1133">Transmembrane helix</keyword>
<dbReference type="EMBL" id="JBHUDP010000001">
    <property type="protein sequence ID" value="MFD1684502.1"/>
    <property type="molecule type" value="Genomic_DNA"/>
</dbReference>
<evidence type="ECO:0000313" key="4">
    <source>
        <dbReference type="EMBL" id="MFD1684502.1"/>
    </source>
</evidence>
<dbReference type="Pfam" id="PF24166">
    <property type="entry name" value="DUF7410"/>
    <property type="match status" value="1"/>
</dbReference>
<dbReference type="RefSeq" id="WP_256308014.1">
    <property type="nucleotide sequence ID" value="NZ_JANHAW010000002.1"/>
</dbReference>
<reference evidence="4 5" key="1">
    <citation type="journal article" date="2019" name="Int. J. Syst. Evol. Microbiol.">
        <title>The Global Catalogue of Microorganisms (GCM) 10K type strain sequencing project: providing services to taxonomists for standard genome sequencing and annotation.</title>
        <authorList>
            <consortium name="The Broad Institute Genomics Platform"/>
            <consortium name="The Broad Institute Genome Sequencing Center for Infectious Disease"/>
            <person name="Wu L."/>
            <person name="Ma J."/>
        </authorList>
    </citation>
    <scope>NUCLEOTIDE SEQUENCE [LARGE SCALE GENOMIC DNA]</scope>
    <source>
        <strain evidence="4 5">CGMCC 1.10387</strain>
    </source>
</reference>
<dbReference type="AlphaFoldDB" id="A0ABD6DSH0"/>
<evidence type="ECO:0000256" key="1">
    <source>
        <dbReference type="SAM" id="MobiDB-lite"/>
    </source>
</evidence>
<comment type="caution">
    <text evidence="4">The sequence shown here is derived from an EMBL/GenBank/DDBJ whole genome shotgun (WGS) entry which is preliminary data.</text>
</comment>
<dbReference type="InterPro" id="IPR055833">
    <property type="entry name" value="DUF7410"/>
</dbReference>
<evidence type="ECO:0000313" key="5">
    <source>
        <dbReference type="Proteomes" id="UP001597092"/>
    </source>
</evidence>
<feature type="domain" description="C2H2-type" evidence="3">
    <location>
        <begin position="22"/>
        <end position="43"/>
    </location>
</feature>
<protein>
    <recommendedName>
        <fullName evidence="3">C2H2-type domain-containing protein</fullName>
    </recommendedName>
</protein>
<dbReference type="InterPro" id="IPR013087">
    <property type="entry name" value="Znf_C2H2_type"/>
</dbReference>
<feature type="region of interest" description="Disordered" evidence="1">
    <location>
        <begin position="1"/>
        <end position="20"/>
    </location>
</feature>
<keyword evidence="5" id="KW-1185">Reference proteome</keyword>
<sequence>MSGLPPAPDTTVPDADRETPVCPHCGRPFVTERQRALHVGERHDATPAEERAYEEAREAESDELFRLHLKVVFAVGLLYAASVVAGVVAFSLPG</sequence>
<name>A0ABD6DSH0_9EURY</name>
<evidence type="ECO:0000256" key="2">
    <source>
        <dbReference type="SAM" id="Phobius"/>
    </source>
</evidence>
<organism evidence="4 5">
    <name type="scientific">Halobellus litoreus</name>
    <dbReference type="NCBI Taxonomy" id="755310"/>
    <lineage>
        <taxon>Archaea</taxon>
        <taxon>Methanobacteriati</taxon>
        <taxon>Methanobacteriota</taxon>
        <taxon>Stenosarchaea group</taxon>
        <taxon>Halobacteria</taxon>
        <taxon>Halobacteriales</taxon>
        <taxon>Haloferacaceae</taxon>
        <taxon>Halobellus</taxon>
    </lineage>
</organism>